<feature type="compositionally biased region" description="Basic and acidic residues" evidence="12">
    <location>
        <begin position="560"/>
        <end position="575"/>
    </location>
</feature>
<evidence type="ECO:0000256" key="10">
    <source>
        <dbReference type="ARBA" id="ARBA00049134"/>
    </source>
</evidence>
<keyword evidence="6" id="KW-0223">Dioxygenase</keyword>
<dbReference type="EMBL" id="WUAV01000005">
    <property type="protein sequence ID" value="KAF1749868.1"/>
    <property type="molecule type" value="Genomic_DNA"/>
</dbReference>
<feature type="compositionally biased region" description="Basic and acidic residues" evidence="12">
    <location>
        <begin position="650"/>
        <end position="659"/>
    </location>
</feature>
<dbReference type="GO" id="GO:0031418">
    <property type="term" value="F:L-ascorbic acid binding"/>
    <property type="evidence" value="ECO:0007669"/>
    <property type="project" value="UniProtKB-KW"/>
</dbReference>
<reference evidence="15 16" key="1">
    <citation type="submission" date="2019-12" db="EMBL/GenBank/DDBJ databases">
        <title>Chromosome-level assembly of the Caenorhabditis remanei genome.</title>
        <authorList>
            <person name="Teterina A.A."/>
            <person name="Willis J.H."/>
            <person name="Phillips P.C."/>
        </authorList>
    </citation>
    <scope>NUCLEOTIDE SEQUENCE [LARGE SCALE GENOMIC DNA]</scope>
    <source>
        <strain evidence="15 16">PX506</strain>
        <tissue evidence="15">Whole organism</tissue>
    </source>
</reference>
<evidence type="ECO:0000256" key="8">
    <source>
        <dbReference type="ARBA" id="ARBA00023004"/>
    </source>
</evidence>
<dbReference type="Pfam" id="PF13640">
    <property type="entry name" value="2OG-FeII_Oxy_3"/>
    <property type="match status" value="1"/>
</dbReference>
<dbReference type="InterPro" id="IPR005123">
    <property type="entry name" value="Oxoglu/Fe-dep_dioxygenase_dom"/>
</dbReference>
<keyword evidence="2" id="KW-0479">Metal-binding</keyword>
<evidence type="ECO:0000256" key="5">
    <source>
        <dbReference type="ARBA" id="ARBA00022896"/>
    </source>
</evidence>
<organism evidence="15 16">
    <name type="scientific">Caenorhabditis remanei</name>
    <name type="common">Caenorhabditis vulgaris</name>
    <dbReference type="NCBI Taxonomy" id="31234"/>
    <lineage>
        <taxon>Eukaryota</taxon>
        <taxon>Metazoa</taxon>
        <taxon>Ecdysozoa</taxon>
        <taxon>Nematoda</taxon>
        <taxon>Chromadorea</taxon>
        <taxon>Rhabditida</taxon>
        <taxon>Rhabditina</taxon>
        <taxon>Rhabditomorpha</taxon>
        <taxon>Rhabditoidea</taxon>
        <taxon>Rhabditidae</taxon>
        <taxon>Peloderinae</taxon>
        <taxon>Caenorhabditis</taxon>
    </lineage>
</organism>
<evidence type="ECO:0000256" key="1">
    <source>
        <dbReference type="ARBA" id="ARBA00001961"/>
    </source>
</evidence>
<dbReference type="AlphaFoldDB" id="A0A6A5G4C4"/>
<evidence type="ECO:0000256" key="3">
    <source>
        <dbReference type="ARBA" id="ARBA00022771"/>
    </source>
</evidence>
<dbReference type="PANTHER" id="PTHR12907">
    <property type="entry name" value="EGL NINE HOMOLOG-RELATED"/>
    <property type="match status" value="1"/>
</dbReference>
<dbReference type="InterPro" id="IPR006620">
    <property type="entry name" value="Pro_4_hyd_alph"/>
</dbReference>
<dbReference type="PROSITE" id="PS50865">
    <property type="entry name" value="ZF_MYND_2"/>
    <property type="match status" value="1"/>
</dbReference>
<evidence type="ECO:0000256" key="11">
    <source>
        <dbReference type="PROSITE-ProRule" id="PRU00134"/>
    </source>
</evidence>
<dbReference type="PANTHER" id="PTHR12907:SF26">
    <property type="entry name" value="HIF PROLYL HYDROXYLASE, ISOFORM C"/>
    <property type="match status" value="1"/>
</dbReference>
<evidence type="ECO:0000256" key="12">
    <source>
        <dbReference type="SAM" id="MobiDB-lite"/>
    </source>
</evidence>
<evidence type="ECO:0000256" key="2">
    <source>
        <dbReference type="ARBA" id="ARBA00022723"/>
    </source>
</evidence>
<name>A0A6A5G4C4_CAERE</name>
<dbReference type="InterPro" id="IPR044862">
    <property type="entry name" value="Pro_4_hyd_alph_FE2OG_OXY"/>
</dbReference>
<dbReference type="GO" id="GO:0008270">
    <property type="term" value="F:zinc ion binding"/>
    <property type="evidence" value="ECO:0007669"/>
    <property type="project" value="UniProtKB-KW"/>
</dbReference>
<sequence length="704" mass="78146">MNIATLDDTGGTTRINEAAAGPSTSSLFTNLMLGQQPSSSSSTIILQCAVCGIVGNQLQKCFFCGSVAYCSKEHQQLDWDTHKMMCKEKQTSGTVPSNLMPHSTPAALAPLPPTVKFNDPALTTSLLLSLQHNPILNQTVSNFQPTFSIVTKSEPESQLFPNPPRITNSSVPFNSEGSAFKPYRSTHVFNSLSSESVSSMCTSHEASLEHMSSASLTVFPTTSTASNDISKLAQVLSLAGDSSNATVTKPSPTADNPEPIVVGKEKIIETDDPDIQIIETEGSTKANMARTRKRPTPSNSADPKINYKDHNKNVVYSTTLQEHQKHLQNRGLALNIHQAMVLRLRYIAEHVIRSLNEFGWAVVDNFLGSDHYKYTAKEIERLYERGLFSPGQLMEGKNKDENHIKDIRSDHIYWYDGCDGRAKDAATVRLLVSMIDSVIQHFKKRIDHDIGGRSRAMLAIYPGNGTRYVKHVDNPVKDGRCITTIYYCNENWNMSTDGGTLRLYPETSMTPMDIDPRADRLVFFWSDRRNPHEVMPVFRHRFAITIWYMDKSERDRALARGKEADAACAAKKENDPSPPNSQLGTPARPRKNPSSHDLSKLDLRLFPSTSSDPTLVSAASDDRVDNEFQSTSSLAHPESTDSGVSLSTFHEPHNHHLERTSSLQSISDHFRSERSNERRSSGSSDQDLDDGLPPPPQNNPEYII</sequence>
<dbReference type="Proteomes" id="UP000483820">
    <property type="component" value="Chromosome V"/>
</dbReference>
<keyword evidence="5" id="KW-0847">Vitamin C</keyword>
<dbReference type="Gene3D" id="2.60.120.620">
    <property type="entry name" value="q2cbj1_9rhob like domain"/>
    <property type="match status" value="1"/>
</dbReference>
<evidence type="ECO:0000256" key="9">
    <source>
        <dbReference type="ARBA" id="ARBA00039004"/>
    </source>
</evidence>
<protein>
    <recommendedName>
        <fullName evidence="9">hypoxia-inducible factor-proline dioxygenase</fullName>
        <ecNumber evidence="9">1.14.11.29</ecNumber>
    </recommendedName>
</protein>
<feature type="compositionally biased region" description="Basic and acidic residues" evidence="12">
    <location>
        <begin position="668"/>
        <end position="680"/>
    </location>
</feature>
<keyword evidence="8" id="KW-0408">Iron</keyword>
<dbReference type="GO" id="GO:0008198">
    <property type="term" value="F:ferrous iron binding"/>
    <property type="evidence" value="ECO:0007669"/>
    <property type="project" value="TreeGrafter"/>
</dbReference>
<dbReference type="KEGG" id="crq:GCK72_016413"/>
<feature type="domain" description="MYND-type" evidence="13">
    <location>
        <begin position="48"/>
        <end position="86"/>
    </location>
</feature>
<feature type="region of interest" description="Disordered" evidence="12">
    <location>
        <begin position="560"/>
        <end position="704"/>
    </location>
</feature>
<dbReference type="CTD" id="9799820"/>
<dbReference type="Gene3D" id="6.10.140.2220">
    <property type="match status" value="1"/>
</dbReference>
<evidence type="ECO:0000256" key="6">
    <source>
        <dbReference type="ARBA" id="ARBA00022964"/>
    </source>
</evidence>
<dbReference type="InterPro" id="IPR002893">
    <property type="entry name" value="Znf_MYND"/>
</dbReference>
<dbReference type="EC" id="1.14.11.29" evidence="9"/>
<accession>A0A6A5G4C4</accession>
<keyword evidence="4" id="KW-0862">Zinc</keyword>
<feature type="compositionally biased region" description="Polar residues" evidence="12">
    <location>
        <begin position="627"/>
        <end position="648"/>
    </location>
</feature>
<dbReference type="GeneID" id="9799820"/>
<evidence type="ECO:0000259" key="13">
    <source>
        <dbReference type="PROSITE" id="PS50865"/>
    </source>
</evidence>
<dbReference type="InterPro" id="IPR051559">
    <property type="entry name" value="HIF_prolyl_hydroxylases"/>
</dbReference>
<feature type="region of interest" description="Disordered" evidence="12">
    <location>
        <begin position="286"/>
        <end position="307"/>
    </location>
</feature>
<dbReference type="GO" id="GO:0160082">
    <property type="term" value="F:hypoxia-inducible factor-proline dioxygenase activity"/>
    <property type="evidence" value="ECO:0007669"/>
    <property type="project" value="UniProtKB-EC"/>
</dbReference>
<evidence type="ECO:0000256" key="4">
    <source>
        <dbReference type="ARBA" id="ARBA00022833"/>
    </source>
</evidence>
<keyword evidence="3 11" id="KW-0863">Zinc-finger</keyword>
<dbReference type="PROSITE" id="PS51471">
    <property type="entry name" value="FE2OG_OXY"/>
    <property type="match status" value="1"/>
</dbReference>
<dbReference type="GO" id="GO:0071456">
    <property type="term" value="P:cellular response to hypoxia"/>
    <property type="evidence" value="ECO:0007669"/>
    <property type="project" value="TreeGrafter"/>
</dbReference>
<dbReference type="PROSITE" id="PS01360">
    <property type="entry name" value="ZF_MYND_1"/>
    <property type="match status" value="1"/>
</dbReference>
<keyword evidence="7" id="KW-0560">Oxidoreductase</keyword>
<proteinExistence type="predicted"/>
<evidence type="ECO:0000256" key="7">
    <source>
        <dbReference type="ARBA" id="ARBA00023002"/>
    </source>
</evidence>
<gene>
    <name evidence="15" type="ORF">GCK72_016413</name>
</gene>
<comment type="catalytic activity">
    <reaction evidence="10">
        <text>L-prolyl-[hypoxia-inducible factor alpha subunit] + 2-oxoglutarate + O2 = trans-4-hydroxy-L-prolyl-[hypoxia-inducible factor alpha subunit] + succinate + CO2</text>
        <dbReference type="Rhea" id="RHEA:48400"/>
        <dbReference type="Rhea" id="RHEA-COMP:12093"/>
        <dbReference type="Rhea" id="RHEA-COMP:12094"/>
        <dbReference type="ChEBI" id="CHEBI:15379"/>
        <dbReference type="ChEBI" id="CHEBI:16526"/>
        <dbReference type="ChEBI" id="CHEBI:16810"/>
        <dbReference type="ChEBI" id="CHEBI:30031"/>
        <dbReference type="ChEBI" id="CHEBI:50342"/>
        <dbReference type="ChEBI" id="CHEBI:61965"/>
        <dbReference type="EC" id="1.14.11.29"/>
    </reaction>
</comment>
<comment type="cofactor">
    <cofactor evidence="1">
        <name>L-ascorbate</name>
        <dbReference type="ChEBI" id="CHEBI:38290"/>
    </cofactor>
</comment>
<dbReference type="Pfam" id="PF01753">
    <property type="entry name" value="zf-MYND"/>
    <property type="match status" value="1"/>
</dbReference>
<evidence type="ECO:0000259" key="14">
    <source>
        <dbReference type="PROSITE" id="PS51471"/>
    </source>
</evidence>
<dbReference type="SMART" id="SM00702">
    <property type="entry name" value="P4Hc"/>
    <property type="match status" value="1"/>
</dbReference>
<comment type="caution">
    <text evidence="15">The sequence shown here is derived from an EMBL/GenBank/DDBJ whole genome shotgun (WGS) entry which is preliminary data.</text>
</comment>
<feature type="domain" description="Fe2OG dioxygenase" evidence="14">
    <location>
        <begin position="452"/>
        <end position="550"/>
    </location>
</feature>
<dbReference type="RefSeq" id="XP_053580403.1">
    <property type="nucleotide sequence ID" value="XM_053731490.1"/>
</dbReference>
<dbReference type="SUPFAM" id="SSF144232">
    <property type="entry name" value="HIT/MYND zinc finger-like"/>
    <property type="match status" value="1"/>
</dbReference>
<evidence type="ECO:0000313" key="15">
    <source>
        <dbReference type="EMBL" id="KAF1749868.1"/>
    </source>
</evidence>
<evidence type="ECO:0000313" key="16">
    <source>
        <dbReference type="Proteomes" id="UP000483820"/>
    </source>
</evidence>